<reference evidence="1 2" key="1">
    <citation type="submission" date="2020-08" db="EMBL/GenBank/DDBJ databases">
        <title>Genomic Encyclopedia of Type Strains, Phase IV (KMG-V): Genome sequencing to study the core and pangenomes of soil and plant-associated prokaryotes.</title>
        <authorList>
            <person name="Whitman W."/>
        </authorList>
    </citation>
    <scope>NUCLEOTIDE SEQUENCE [LARGE SCALE GENOMIC DNA]</scope>
    <source>
        <strain evidence="1 2">M8UP14</strain>
    </source>
</reference>
<proteinExistence type="predicted"/>
<dbReference type="Proteomes" id="UP000540989">
    <property type="component" value="Unassembled WGS sequence"/>
</dbReference>
<dbReference type="RefSeq" id="WP_184215795.1">
    <property type="nucleotide sequence ID" value="NZ_JACHIP010000002.1"/>
</dbReference>
<name>A0A7W7ZC63_9BACT</name>
<dbReference type="AlphaFoldDB" id="A0A7W7ZC63"/>
<organism evidence="1 2">
    <name type="scientific">Granulicella aggregans</name>
    <dbReference type="NCBI Taxonomy" id="474949"/>
    <lineage>
        <taxon>Bacteria</taxon>
        <taxon>Pseudomonadati</taxon>
        <taxon>Acidobacteriota</taxon>
        <taxon>Terriglobia</taxon>
        <taxon>Terriglobales</taxon>
        <taxon>Acidobacteriaceae</taxon>
        <taxon>Granulicella</taxon>
    </lineage>
</organism>
<protein>
    <submittedName>
        <fullName evidence="1">Uncharacterized protein</fullName>
    </submittedName>
</protein>
<gene>
    <name evidence="1" type="ORF">HDF16_001904</name>
</gene>
<accession>A0A7W7ZC63</accession>
<comment type="caution">
    <text evidence="1">The sequence shown here is derived from an EMBL/GenBank/DDBJ whole genome shotgun (WGS) entry which is preliminary data.</text>
</comment>
<evidence type="ECO:0000313" key="1">
    <source>
        <dbReference type="EMBL" id="MBB5057219.1"/>
    </source>
</evidence>
<keyword evidence="2" id="KW-1185">Reference proteome</keyword>
<evidence type="ECO:0000313" key="2">
    <source>
        <dbReference type="Proteomes" id="UP000540989"/>
    </source>
</evidence>
<sequence length="47" mass="5005">MILIASAVLGVILVPSFITARPTYSDPEDLQMESSLLGTQIGTQPTE</sequence>
<dbReference type="EMBL" id="JACHIP010000002">
    <property type="protein sequence ID" value="MBB5057219.1"/>
    <property type="molecule type" value="Genomic_DNA"/>
</dbReference>